<sequence length="240" mass="27235">MPKITRRPNGIADPLSQVTLAEQVYRFLADEIVAGRFLPGHALREIELAAVLKVSRTPIREAIRQLTSTGLVEVRANRGAIVRELTPQDVTQMYQVREALEGQATRLATGKIRPEDFDEFDRLAELVMNEDGEIVGRAVNEYDRVMHRVISNRAANPLLETEINRFHDLMSLIRVWTSDGPEILNATLDEHRRIHRELRVQDADQAEKAMREHLRNSGQRNAEFIAKKQAAPDDADESGE</sequence>
<gene>
    <name evidence="6" type="primary">lutR</name>
    <name evidence="6" type="ORF">Pan189_36660</name>
</gene>
<dbReference type="PROSITE" id="PS50949">
    <property type="entry name" value="HTH_GNTR"/>
    <property type="match status" value="1"/>
</dbReference>
<dbReference type="Pfam" id="PF07729">
    <property type="entry name" value="FCD"/>
    <property type="match status" value="1"/>
</dbReference>
<dbReference type="InterPro" id="IPR036388">
    <property type="entry name" value="WH-like_DNA-bd_sf"/>
</dbReference>
<keyword evidence="3" id="KW-0804">Transcription</keyword>
<dbReference type="EMBL" id="CP036268">
    <property type="protein sequence ID" value="QDT39262.1"/>
    <property type="molecule type" value="Genomic_DNA"/>
</dbReference>
<feature type="domain" description="HTH gntR-type" evidence="5">
    <location>
        <begin position="18"/>
        <end position="85"/>
    </location>
</feature>
<dbReference type="SUPFAM" id="SSF48008">
    <property type="entry name" value="GntR ligand-binding domain-like"/>
    <property type="match status" value="1"/>
</dbReference>
<dbReference type="InterPro" id="IPR011711">
    <property type="entry name" value="GntR_C"/>
</dbReference>
<evidence type="ECO:0000313" key="7">
    <source>
        <dbReference type="Proteomes" id="UP000317318"/>
    </source>
</evidence>
<name>A0A517R5X2_9PLAN</name>
<evidence type="ECO:0000256" key="4">
    <source>
        <dbReference type="SAM" id="MobiDB-lite"/>
    </source>
</evidence>
<keyword evidence="2" id="KW-0238">DNA-binding</keyword>
<protein>
    <submittedName>
        <fullName evidence="6">HTH-type transcriptional regulator LutR</fullName>
    </submittedName>
</protein>
<keyword evidence="7" id="KW-1185">Reference proteome</keyword>
<dbReference type="RefSeq" id="WP_145365413.1">
    <property type="nucleotide sequence ID" value="NZ_CP036268.1"/>
</dbReference>
<reference evidence="6 7" key="1">
    <citation type="submission" date="2019-02" db="EMBL/GenBank/DDBJ databases">
        <title>Deep-cultivation of Planctomycetes and their phenomic and genomic characterization uncovers novel biology.</title>
        <authorList>
            <person name="Wiegand S."/>
            <person name="Jogler M."/>
            <person name="Boedeker C."/>
            <person name="Pinto D."/>
            <person name="Vollmers J."/>
            <person name="Rivas-Marin E."/>
            <person name="Kohn T."/>
            <person name="Peeters S.H."/>
            <person name="Heuer A."/>
            <person name="Rast P."/>
            <person name="Oberbeckmann S."/>
            <person name="Bunk B."/>
            <person name="Jeske O."/>
            <person name="Meyerdierks A."/>
            <person name="Storesund J.E."/>
            <person name="Kallscheuer N."/>
            <person name="Luecker S."/>
            <person name="Lage O.M."/>
            <person name="Pohl T."/>
            <person name="Merkel B.J."/>
            <person name="Hornburger P."/>
            <person name="Mueller R.-W."/>
            <person name="Bruemmer F."/>
            <person name="Labrenz M."/>
            <person name="Spormann A.M."/>
            <person name="Op den Camp H."/>
            <person name="Overmann J."/>
            <person name="Amann R."/>
            <person name="Jetten M.S.M."/>
            <person name="Mascher T."/>
            <person name="Medema M.H."/>
            <person name="Devos D.P."/>
            <person name="Kaster A.-K."/>
            <person name="Ovreas L."/>
            <person name="Rohde M."/>
            <person name="Galperin M.Y."/>
            <person name="Jogler C."/>
        </authorList>
    </citation>
    <scope>NUCLEOTIDE SEQUENCE [LARGE SCALE GENOMIC DNA]</scope>
    <source>
        <strain evidence="6 7">Pan189</strain>
    </source>
</reference>
<dbReference type="PRINTS" id="PR00035">
    <property type="entry name" value="HTHGNTR"/>
</dbReference>
<evidence type="ECO:0000313" key="6">
    <source>
        <dbReference type="EMBL" id="QDT39262.1"/>
    </source>
</evidence>
<accession>A0A517R5X2</accession>
<dbReference type="SUPFAM" id="SSF46785">
    <property type="entry name" value="Winged helix' DNA-binding domain"/>
    <property type="match status" value="1"/>
</dbReference>
<dbReference type="Gene3D" id="1.20.120.530">
    <property type="entry name" value="GntR ligand-binding domain-like"/>
    <property type="match status" value="1"/>
</dbReference>
<organism evidence="6 7">
    <name type="scientific">Stratiformator vulcanicus</name>
    <dbReference type="NCBI Taxonomy" id="2527980"/>
    <lineage>
        <taxon>Bacteria</taxon>
        <taxon>Pseudomonadati</taxon>
        <taxon>Planctomycetota</taxon>
        <taxon>Planctomycetia</taxon>
        <taxon>Planctomycetales</taxon>
        <taxon>Planctomycetaceae</taxon>
        <taxon>Stratiformator</taxon>
    </lineage>
</organism>
<dbReference type="Pfam" id="PF00392">
    <property type="entry name" value="GntR"/>
    <property type="match status" value="1"/>
</dbReference>
<evidence type="ECO:0000256" key="3">
    <source>
        <dbReference type="ARBA" id="ARBA00023163"/>
    </source>
</evidence>
<dbReference type="Proteomes" id="UP000317318">
    <property type="component" value="Chromosome"/>
</dbReference>
<feature type="compositionally biased region" description="Basic and acidic residues" evidence="4">
    <location>
        <begin position="204"/>
        <end position="215"/>
    </location>
</feature>
<dbReference type="InterPro" id="IPR000524">
    <property type="entry name" value="Tscrpt_reg_HTH_GntR"/>
</dbReference>
<dbReference type="PANTHER" id="PTHR43537:SF24">
    <property type="entry name" value="GLUCONATE OPERON TRANSCRIPTIONAL REPRESSOR"/>
    <property type="match status" value="1"/>
</dbReference>
<feature type="region of interest" description="Disordered" evidence="4">
    <location>
        <begin position="204"/>
        <end position="240"/>
    </location>
</feature>
<dbReference type="Gene3D" id="1.10.10.10">
    <property type="entry name" value="Winged helix-like DNA-binding domain superfamily/Winged helix DNA-binding domain"/>
    <property type="match status" value="1"/>
</dbReference>
<dbReference type="InterPro" id="IPR008920">
    <property type="entry name" value="TF_FadR/GntR_C"/>
</dbReference>
<dbReference type="PANTHER" id="PTHR43537">
    <property type="entry name" value="TRANSCRIPTIONAL REGULATOR, GNTR FAMILY"/>
    <property type="match status" value="1"/>
</dbReference>
<dbReference type="SMART" id="SM00345">
    <property type="entry name" value="HTH_GNTR"/>
    <property type="match status" value="1"/>
</dbReference>
<dbReference type="SMART" id="SM00895">
    <property type="entry name" value="FCD"/>
    <property type="match status" value="1"/>
</dbReference>
<evidence type="ECO:0000259" key="5">
    <source>
        <dbReference type="PROSITE" id="PS50949"/>
    </source>
</evidence>
<evidence type="ECO:0000256" key="2">
    <source>
        <dbReference type="ARBA" id="ARBA00023125"/>
    </source>
</evidence>
<dbReference type="CDD" id="cd07377">
    <property type="entry name" value="WHTH_GntR"/>
    <property type="match status" value="1"/>
</dbReference>
<proteinExistence type="predicted"/>
<evidence type="ECO:0000256" key="1">
    <source>
        <dbReference type="ARBA" id="ARBA00023015"/>
    </source>
</evidence>
<keyword evidence="1" id="KW-0805">Transcription regulation</keyword>
<dbReference type="GO" id="GO:0003700">
    <property type="term" value="F:DNA-binding transcription factor activity"/>
    <property type="evidence" value="ECO:0007669"/>
    <property type="project" value="InterPro"/>
</dbReference>
<dbReference type="GO" id="GO:0003677">
    <property type="term" value="F:DNA binding"/>
    <property type="evidence" value="ECO:0007669"/>
    <property type="project" value="UniProtKB-KW"/>
</dbReference>
<dbReference type="AlphaFoldDB" id="A0A517R5X2"/>
<dbReference type="InterPro" id="IPR036390">
    <property type="entry name" value="WH_DNA-bd_sf"/>
</dbReference>
<dbReference type="KEGG" id="svp:Pan189_36660"/>
<dbReference type="OrthoDB" id="287672at2"/>